<keyword evidence="1" id="KW-0472">Membrane</keyword>
<dbReference type="PANTHER" id="PTHR21191:SF15">
    <property type="entry name" value="AQUAPORIN"/>
    <property type="match status" value="1"/>
</dbReference>
<reference evidence="4" key="2">
    <citation type="submission" date="2019-09" db="UniProtKB">
        <authorList>
            <consortium name="WormBaseParasite"/>
        </authorList>
    </citation>
    <scope>IDENTIFICATION</scope>
</reference>
<reference evidence="2 3" key="1">
    <citation type="submission" date="2018-11" db="EMBL/GenBank/DDBJ databases">
        <authorList>
            <consortium name="Pathogen Informatics"/>
        </authorList>
    </citation>
    <scope>NUCLEOTIDE SEQUENCE [LARGE SCALE GENOMIC DNA]</scope>
</reference>
<feature type="transmembrane region" description="Helical" evidence="1">
    <location>
        <begin position="6"/>
        <end position="25"/>
    </location>
</feature>
<sequence>MRVWVASLVFYAFVFAACEFLRYLIVRLMPKRLSTDLLLEFVGTLQICTPMFDVGTVLEHYGLFGVFVEISAIELANSYFQRDAIANPCPIVSCFLMHSSALLGVCVV</sequence>
<accession>A0A3P8F178</accession>
<keyword evidence="1" id="KW-0812">Transmembrane</keyword>
<keyword evidence="1" id="KW-1133">Transmembrane helix</keyword>
<dbReference type="GO" id="GO:0015267">
    <property type="term" value="F:channel activity"/>
    <property type="evidence" value="ECO:0007669"/>
    <property type="project" value="TreeGrafter"/>
</dbReference>
<name>A0A183GR47_HELPZ</name>
<dbReference type="Proteomes" id="UP000050761">
    <property type="component" value="Unassembled WGS sequence"/>
</dbReference>
<protein>
    <submittedName>
        <fullName evidence="4">Protein POLLEN DEFECTIVE IN GUIDANCE 1</fullName>
    </submittedName>
</protein>
<evidence type="ECO:0000313" key="4">
    <source>
        <dbReference type="WBParaSite" id="HPBE_0002516701-mRNA-1"/>
    </source>
</evidence>
<dbReference type="InterPro" id="IPR051883">
    <property type="entry name" value="AQP11/12_channel"/>
</dbReference>
<dbReference type="EMBL" id="UZAH01037453">
    <property type="protein sequence ID" value="VDP49445.1"/>
    <property type="molecule type" value="Genomic_DNA"/>
</dbReference>
<evidence type="ECO:0000313" key="3">
    <source>
        <dbReference type="Proteomes" id="UP000050761"/>
    </source>
</evidence>
<dbReference type="PROSITE" id="PS51257">
    <property type="entry name" value="PROKAR_LIPOPROTEIN"/>
    <property type="match status" value="1"/>
</dbReference>
<dbReference type="GO" id="GO:0005737">
    <property type="term" value="C:cytoplasm"/>
    <property type="evidence" value="ECO:0007669"/>
    <property type="project" value="TreeGrafter"/>
</dbReference>
<proteinExistence type="predicted"/>
<organism evidence="3 4">
    <name type="scientific">Heligmosomoides polygyrus</name>
    <name type="common">Parasitic roundworm</name>
    <dbReference type="NCBI Taxonomy" id="6339"/>
    <lineage>
        <taxon>Eukaryota</taxon>
        <taxon>Metazoa</taxon>
        <taxon>Ecdysozoa</taxon>
        <taxon>Nematoda</taxon>
        <taxon>Chromadorea</taxon>
        <taxon>Rhabditida</taxon>
        <taxon>Rhabditina</taxon>
        <taxon>Rhabditomorpha</taxon>
        <taxon>Strongyloidea</taxon>
        <taxon>Heligmosomidae</taxon>
        <taxon>Heligmosomoides</taxon>
    </lineage>
</organism>
<dbReference type="AlphaFoldDB" id="A0A183GR47"/>
<evidence type="ECO:0000313" key="2">
    <source>
        <dbReference type="EMBL" id="VDP49445.1"/>
    </source>
</evidence>
<dbReference type="PANTHER" id="PTHR21191">
    <property type="entry name" value="AQUAPORIN"/>
    <property type="match status" value="1"/>
</dbReference>
<dbReference type="WBParaSite" id="HPBE_0002516701-mRNA-1">
    <property type="protein sequence ID" value="HPBE_0002516701-mRNA-1"/>
    <property type="gene ID" value="HPBE_0002516701"/>
</dbReference>
<evidence type="ECO:0000256" key="1">
    <source>
        <dbReference type="SAM" id="Phobius"/>
    </source>
</evidence>
<accession>A0A183GR47</accession>
<keyword evidence="3" id="KW-1185">Reference proteome</keyword>
<dbReference type="OrthoDB" id="1580043at2759"/>
<gene>
    <name evidence="2" type="ORF">HPBE_LOCUS25166</name>
</gene>